<dbReference type="InterPro" id="IPR036890">
    <property type="entry name" value="HATPase_C_sf"/>
</dbReference>
<dbReference type="CDD" id="cd00082">
    <property type="entry name" value="HisKA"/>
    <property type="match status" value="1"/>
</dbReference>
<evidence type="ECO:0000313" key="10">
    <source>
        <dbReference type="Proteomes" id="UP000539372"/>
    </source>
</evidence>
<dbReference type="SUPFAM" id="SSF55874">
    <property type="entry name" value="ATPase domain of HSP90 chaperone/DNA topoisomerase II/histidine kinase"/>
    <property type="match status" value="1"/>
</dbReference>
<feature type="transmembrane region" description="Helical" evidence="7">
    <location>
        <begin position="106"/>
        <end position="124"/>
    </location>
</feature>
<dbReference type="Gene3D" id="3.30.565.10">
    <property type="entry name" value="Histidine kinase-like ATPase, C-terminal domain"/>
    <property type="match status" value="1"/>
</dbReference>
<dbReference type="InterPro" id="IPR005467">
    <property type="entry name" value="His_kinase_dom"/>
</dbReference>
<dbReference type="InterPro" id="IPR003661">
    <property type="entry name" value="HisK_dim/P_dom"/>
</dbReference>
<dbReference type="RefSeq" id="WP_169624597.1">
    <property type="nucleotide sequence ID" value="NZ_JABBNT010000002.1"/>
</dbReference>
<keyword evidence="3" id="KW-0597">Phosphoprotein</keyword>
<dbReference type="SMART" id="SM00388">
    <property type="entry name" value="HisKA"/>
    <property type="match status" value="1"/>
</dbReference>
<dbReference type="PANTHER" id="PTHR43711">
    <property type="entry name" value="TWO-COMPONENT HISTIDINE KINASE"/>
    <property type="match status" value="1"/>
</dbReference>
<dbReference type="Gene3D" id="1.10.287.130">
    <property type="match status" value="1"/>
</dbReference>
<dbReference type="InterPro" id="IPR003594">
    <property type="entry name" value="HATPase_dom"/>
</dbReference>
<evidence type="ECO:0000256" key="7">
    <source>
        <dbReference type="SAM" id="Phobius"/>
    </source>
</evidence>
<organism evidence="9 10">
    <name type="scientific">Pacificispira spongiicola</name>
    <dbReference type="NCBI Taxonomy" id="2729598"/>
    <lineage>
        <taxon>Bacteria</taxon>
        <taxon>Pseudomonadati</taxon>
        <taxon>Pseudomonadota</taxon>
        <taxon>Alphaproteobacteria</taxon>
        <taxon>Rhodospirillales</taxon>
        <taxon>Rhodospirillaceae</taxon>
        <taxon>Pacificispira</taxon>
    </lineage>
</organism>
<dbReference type="SUPFAM" id="SSF47384">
    <property type="entry name" value="Homodimeric domain of signal transducing histidine kinase"/>
    <property type="match status" value="1"/>
</dbReference>
<evidence type="ECO:0000256" key="3">
    <source>
        <dbReference type="ARBA" id="ARBA00022553"/>
    </source>
</evidence>
<dbReference type="EMBL" id="JABBNT010000002">
    <property type="protein sequence ID" value="NMM44306.1"/>
    <property type="molecule type" value="Genomic_DNA"/>
</dbReference>
<proteinExistence type="predicted"/>
<feature type="transmembrane region" description="Helical" evidence="7">
    <location>
        <begin position="155"/>
        <end position="174"/>
    </location>
</feature>
<feature type="transmembrane region" description="Helical" evidence="7">
    <location>
        <begin position="42"/>
        <end position="64"/>
    </location>
</feature>
<dbReference type="InterPro" id="IPR004358">
    <property type="entry name" value="Sig_transdc_His_kin-like_C"/>
</dbReference>
<evidence type="ECO:0000256" key="4">
    <source>
        <dbReference type="ARBA" id="ARBA00022679"/>
    </source>
</evidence>
<dbReference type="EC" id="2.7.13.3" evidence="2"/>
<keyword evidence="7" id="KW-0812">Transmembrane</keyword>
<dbReference type="PANTHER" id="PTHR43711:SF26">
    <property type="entry name" value="SENSOR HISTIDINE KINASE RCSC"/>
    <property type="match status" value="1"/>
</dbReference>
<keyword evidence="5 9" id="KW-0418">Kinase</keyword>
<keyword evidence="7" id="KW-0472">Membrane</keyword>
<dbReference type="PRINTS" id="PR00344">
    <property type="entry name" value="BCTRLSENSOR"/>
</dbReference>
<sequence length="436" mass="46632">MRVQYKLRQSLHGSSLPAVANVAVAGFVAISVWGVFPAPVILAWLAAMGGATIVRRLAARYFIAPEEPGDNRLCDILLRGSVLFSGILWCSLGLSTVSGLVPQDQLMVIGLATCGMLAGAVFTLTSDIVAFRLYSIPVGIGAISGFLLYDPPEYWAVAGMGCVYFIVVWAWGHVTAKSRLAETRLGYEKQALAERLEQARNDALLAEKLKSDSFAMLGHDLRAPLNAITGFSESIEAEIWGPLGDPRYKDYAATISRSARYLNELAGSILDISRSDAGFERMDSRRVDLRAVADSCIDILGGLAVEKEIDLRIETLGAGAWILGDETKLKQIMINLIANALRFTPNGGKVRVILGELGDGTVGFKVIDTGAGISSDRMATVFDPFVSGKQVPDGGERGNGLGLSISKRLIELHGGTISINSQVGEGTTVKAAFPKR</sequence>
<comment type="catalytic activity">
    <reaction evidence="1">
        <text>ATP + protein L-histidine = ADP + protein N-phospho-L-histidine.</text>
        <dbReference type="EC" id="2.7.13.3"/>
    </reaction>
</comment>
<feature type="transmembrane region" description="Helical" evidence="7">
    <location>
        <begin position="16"/>
        <end position="36"/>
    </location>
</feature>
<dbReference type="PROSITE" id="PS50109">
    <property type="entry name" value="HIS_KIN"/>
    <property type="match status" value="1"/>
</dbReference>
<keyword evidence="10" id="KW-1185">Reference proteome</keyword>
<accession>A0A7Y0DZ94</accession>
<dbReference type="InterPro" id="IPR036097">
    <property type="entry name" value="HisK_dim/P_sf"/>
</dbReference>
<reference evidence="9 10" key="1">
    <citation type="submission" date="2020-04" db="EMBL/GenBank/DDBJ databases">
        <title>Rhodospirillaceae bacterium KN72 isolated from deep sea.</title>
        <authorList>
            <person name="Zhang D.-C."/>
        </authorList>
    </citation>
    <scope>NUCLEOTIDE SEQUENCE [LARGE SCALE GENOMIC DNA]</scope>
    <source>
        <strain evidence="9 10">KN72</strain>
    </source>
</reference>
<name>A0A7Y0DZ94_9PROT</name>
<protein>
    <recommendedName>
        <fullName evidence="2">histidine kinase</fullName>
        <ecNumber evidence="2">2.7.13.3</ecNumber>
    </recommendedName>
</protein>
<dbReference type="Pfam" id="PF00512">
    <property type="entry name" value="HisKA"/>
    <property type="match status" value="1"/>
</dbReference>
<dbReference type="GO" id="GO:0000155">
    <property type="term" value="F:phosphorelay sensor kinase activity"/>
    <property type="evidence" value="ECO:0007669"/>
    <property type="project" value="InterPro"/>
</dbReference>
<evidence type="ECO:0000256" key="6">
    <source>
        <dbReference type="ARBA" id="ARBA00023012"/>
    </source>
</evidence>
<feature type="transmembrane region" description="Helical" evidence="7">
    <location>
        <begin position="131"/>
        <end position="149"/>
    </location>
</feature>
<keyword evidence="7" id="KW-1133">Transmembrane helix</keyword>
<evidence type="ECO:0000259" key="8">
    <source>
        <dbReference type="PROSITE" id="PS50109"/>
    </source>
</evidence>
<dbReference type="Pfam" id="PF02518">
    <property type="entry name" value="HATPase_c"/>
    <property type="match status" value="1"/>
</dbReference>
<dbReference type="SMART" id="SM00387">
    <property type="entry name" value="HATPase_c"/>
    <property type="match status" value="1"/>
</dbReference>
<evidence type="ECO:0000256" key="1">
    <source>
        <dbReference type="ARBA" id="ARBA00000085"/>
    </source>
</evidence>
<feature type="transmembrane region" description="Helical" evidence="7">
    <location>
        <begin position="76"/>
        <end position="94"/>
    </location>
</feature>
<evidence type="ECO:0000313" key="9">
    <source>
        <dbReference type="EMBL" id="NMM44306.1"/>
    </source>
</evidence>
<evidence type="ECO:0000256" key="2">
    <source>
        <dbReference type="ARBA" id="ARBA00012438"/>
    </source>
</evidence>
<keyword evidence="4" id="KW-0808">Transferase</keyword>
<feature type="domain" description="Histidine kinase" evidence="8">
    <location>
        <begin position="216"/>
        <end position="436"/>
    </location>
</feature>
<dbReference type="Proteomes" id="UP000539372">
    <property type="component" value="Unassembled WGS sequence"/>
</dbReference>
<dbReference type="InterPro" id="IPR050736">
    <property type="entry name" value="Sensor_HK_Regulatory"/>
</dbReference>
<comment type="caution">
    <text evidence="9">The sequence shown here is derived from an EMBL/GenBank/DDBJ whole genome shotgun (WGS) entry which is preliminary data.</text>
</comment>
<gene>
    <name evidence="9" type="ORF">HH303_07440</name>
</gene>
<keyword evidence="6" id="KW-0902">Two-component regulatory system</keyword>
<dbReference type="AlphaFoldDB" id="A0A7Y0DZ94"/>
<evidence type="ECO:0000256" key="5">
    <source>
        <dbReference type="ARBA" id="ARBA00022777"/>
    </source>
</evidence>